<sequence>MKNNLEKILYAISTFFFPQDEDTRILETMDIETFRRRVRVEEPAPEGIEAFFSYHDPLIRLAIREMKYHKNPKALSLLAALTREKIIESLAEKSLGIQQKYYLVAIPESASRRNTYGFNQIDLLIKKITEIDGGINFGTLPNALLRSRETVSQVSLPRKERLKNMKGIFKANPQAMLDGRSILVLDDVTTTGSTLFEAKRAFKSAGVSSISLFAVAH</sequence>
<dbReference type="PANTHER" id="PTHR47505">
    <property type="entry name" value="DNA UTILIZATION PROTEIN YHGH"/>
    <property type="match status" value="1"/>
</dbReference>
<reference evidence="2 3" key="1">
    <citation type="journal article" date="2016" name="Nat. Commun.">
        <title>Thousands of microbial genomes shed light on interconnected biogeochemical processes in an aquifer system.</title>
        <authorList>
            <person name="Anantharaman K."/>
            <person name="Brown C.T."/>
            <person name="Hug L.A."/>
            <person name="Sharon I."/>
            <person name="Castelle C.J."/>
            <person name="Probst A.J."/>
            <person name="Thomas B.C."/>
            <person name="Singh A."/>
            <person name="Wilkins M.J."/>
            <person name="Karaoz U."/>
            <person name="Brodie E.L."/>
            <person name="Williams K.H."/>
            <person name="Hubbard S.S."/>
            <person name="Banfield J.F."/>
        </authorList>
    </citation>
    <scope>NUCLEOTIDE SEQUENCE [LARGE SCALE GENOMIC DNA]</scope>
</reference>
<protein>
    <submittedName>
        <fullName evidence="2">Uncharacterized protein</fullName>
    </submittedName>
</protein>
<name>A0A1G2NA28_9BACT</name>
<evidence type="ECO:0000313" key="3">
    <source>
        <dbReference type="Proteomes" id="UP000176221"/>
    </source>
</evidence>
<comment type="similarity">
    <text evidence="1">Belongs to the ComF/GntX family.</text>
</comment>
<dbReference type="SUPFAM" id="SSF53271">
    <property type="entry name" value="PRTase-like"/>
    <property type="match status" value="1"/>
</dbReference>
<dbReference type="InterPro" id="IPR000836">
    <property type="entry name" value="PRTase_dom"/>
</dbReference>
<dbReference type="AlphaFoldDB" id="A0A1G2NA28"/>
<organism evidence="2 3">
    <name type="scientific">Candidatus Taylorbacteria bacterium RIFCSPLOWO2_01_FULL_45_15b</name>
    <dbReference type="NCBI Taxonomy" id="1802319"/>
    <lineage>
        <taxon>Bacteria</taxon>
        <taxon>Candidatus Tayloriibacteriota</taxon>
    </lineage>
</organism>
<dbReference type="PANTHER" id="PTHR47505:SF1">
    <property type="entry name" value="DNA UTILIZATION PROTEIN YHGH"/>
    <property type="match status" value="1"/>
</dbReference>
<dbReference type="Proteomes" id="UP000176221">
    <property type="component" value="Unassembled WGS sequence"/>
</dbReference>
<dbReference type="CDD" id="cd06223">
    <property type="entry name" value="PRTases_typeI"/>
    <property type="match status" value="1"/>
</dbReference>
<evidence type="ECO:0000313" key="2">
    <source>
        <dbReference type="EMBL" id="OHA32101.1"/>
    </source>
</evidence>
<accession>A0A1G2NA28</accession>
<proteinExistence type="inferred from homology"/>
<dbReference type="InterPro" id="IPR029057">
    <property type="entry name" value="PRTase-like"/>
</dbReference>
<dbReference type="STRING" id="1802319.A2928_02720"/>
<gene>
    <name evidence="2" type="ORF">A2928_02720</name>
</gene>
<dbReference type="EMBL" id="MHRX01000054">
    <property type="protein sequence ID" value="OHA32101.1"/>
    <property type="molecule type" value="Genomic_DNA"/>
</dbReference>
<comment type="caution">
    <text evidence="2">The sequence shown here is derived from an EMBL/GenBank/DDBJ whole genome shotgun (WGS) entry which is preliminary data.</text>
</comment>
<dbReference type="InterPro" id="IPR051910">
    <property type="entry name" value="ComF/GntX_DNA_util-trans"/>
</dbReference>
<dbReference type="Gene3D" id="3.40.50.2020">
    <property type="match status" value="1"/>
</dbReference>
<evidence type="ECO:0000256" key="1">
    <source>
        <dbReference type="ARBA" id="ARBA00008007"/>
    </source>
</evidence>